<dbReference type="InterPro" id="IPR043779">
    <property type="entry name" value="DUF5721"/>
</dbReference>
<evidence type="ECO:0000313" key="1">
    <source>
        <dbReference type="EMBL" id="RKI91583.1"/>
    </source>
</evidence>
<gene>
    <name evidence="1" type="ORF">D7V94_09975</name>
</gene>
<accession>A0A3A9AVM9</accession>
<organism evidence="1 2">
    <name type="scientific">Parablautia intestinalis</name>
    <dbReference type="NCBI Taxonomy" id="2320100"/>
    <lineage>
        <taxon>Bacteria</taxon>
        <taxon>Bacillati</taxon>
        <taxon>Bacillota</taxon>
        <taxon>Clostridia</taxon>
        <taxon>Lachnospirales</taxon>
        <taxon>Lachnospiraceae</taxon>
        <taxon>Parablautia</taxon>
    </lineage>
</organism>
<comment type="caution">
    <text evidence="1">The sequence shown here is derived from an EMBL/GenBank/DDBJ whole genome shotgun (WGS) entry which is preliminary data.</text>
</comment>
<protein>
    <submittedName>
        <fullName evidence="1">Uncharacterized protein</fullName>
    </submittedName>
</protein>
<keyword evidence="2" id="KW-1185">Reference proteome</keyword>
<evidence type="ECO:0000313" key="2">
    <source>
        <dbReference type="Proteomes" id="UP000280696"/>
    </source>
</evidence>
<dbReference type="EMBL" id="RAYQ01000009">
    <property type="protein sequence ID" value="RKI91583.1"/>
    <property type="molecule type" value="Genomic_DNA"/>
</dbReference>
<dbReference type="Proteomes" id="UP000280696">
    <property type="component" value="Unassembled WGS sequence"/>
</dbReference>
<sequence>MLLCCMMARFLLRADMSEAVLTCAKKNCREERDMKAYQIKDVKNFMSRLLGTNAFDSFLLAEASITTYNTFVIDGHIEKGFFTGDVNDDNILPPYEFSKWADMRQICFDLIKGRRTPVRFKLVLHLMPEQIGEILKNGNANVTLSDIKAFVLNIKYDGSMLTCITATAFYTFLPDKTPDKLWDEFFSHFLVEKEIAFEET</sequence>
<proteinExistence type="predicted"/>
<reference evidence="1 2" key="1">
    <citation type="submission" date="2018-09" db="EMBL/GenBank/DDBJ databases">
        <title>Murine metabolic-syndrome-specific gut microbial biobank.</title>
        <authorList>
            <person name="Liu C."/>
        </authorList>
    </citation>
    <scope>NUCLEOTIDE SEQUENCE [LARGE SCALE GENOMIC DNA]</scope>
    <source>
        <strain evidence="1 2">0.1xD8-82</strain>
    </source>
</reference>
<name>A0A3A9AVM9_9FIRM</name>
<dbReference type="AlphaFoldDB" id="A0A3A9AVM9"/>
<dbReference type="Pfam" id="PF18988">
    <property type="entry name" value="DUF5721"/>
    <property type="match status" value="1"/>
</dbReference>